<dbReference type="EMBL" id="ML978127">
    <property type="protein sequence ID" value="KAF2097885.1"/>
    <property type="molecule type" value="Genomic_DNA"/>
</dbReference>
<reference evidence="2" key="1">
    <citation type="journal article" date="2020" name="Stud. Mycol.">
        <title>101 Dothideomycetes genomes: a test case for predicting lifestyles and emergence of pathogens.</title>
        <authorList>
            <person name="Haridas S."/>
            <person name="Albert R."/>
            <person name="Binder M."/>
            <person name="Bloem J."/>
            <person name="Labutti K."/>
            <person name="Salamov A."/>
            <person name="Andreopoulos B."/>
            <person name="Baker S."/>
            <person name="Barry K."/>
            <person name="Bills G."/>
            <person name="Bluhm B."/>
            <person name="Cannon C."/>
            <person name="Castanera R."/>
            <person name="Culley D."/>
            <person name="Daum C."/>
            <person name="Ezra D."/>
            <person name="Gonzalez J."/>
            <person name="Henrissat B."/>
            <person name="Kuo A."/>
            <person name="Liang C."/>
            <person name="Lipzen A."/>
            <person name="Lutzoni F."/>
            <person name="Magnuson J."/>
            <person name="Mondo S."/>
            <person name="Nolan M."/>
            <person name="Ohm R."/>
            <person name="Pangilinan J."/>
            <person name="Park H.-J."/>
            <person name="Ramirez L."/>
            <person name="Alfaro M."/>
            <person name="Sun H."/>
            <person name="Tritt A."/>
            <person name="Yoshinaga Y."/>
            <person name="Zwiers L.-H."/>
            <person name="Turgeon B."/>
            <person name="Goodwin S."/>
            <person name="Spatafora J."/>
            <person name="Crous P."/>
            <person name="Grigoriev I."/>
        </authorList>
    </citation>
    <scope>NUCLEOTIDE SEQUENCE</scope>
    <source>
        <strain evidence="2">CBS 133067</strain>
    </source>
</reference>
<feature type="compositionally biased region" description="Acidic residues" evidence="1">
    <location>
        <begin position="281"/>
        <end position="300"/>
    </location>
</feature>
<feature type="region of interest" description="Disordered" evidence="1">
    <location>
        <begin position="277"/>
        <end position="300"/>
    </location>
</feature>
<protein>
    <submittedName>
        <fullName evidence="2">Uncharacterized protein</fullName>
    </submittedName>
</protein>
<evidence type="ECO:0000256" key="1">
    <source>
        <dbReference type="SAM" id="MobiDB-lite"/>
    </source>
</evidence>
<evidence type="ECO:0000313" key="2">
    <source>
        <dbReference type="EMBL" id="KAF2097885.1"/>
    </source>
</evidence>
<organism evidence="2 3">
    <name type="scientific">Rhizodiscina lignyota</name>
    <dbReference type="NCBI Taxonomy" id="1504668"/>
    <lineage>
        <taxon>Eukaryota</taxon>
        <taxon>Fungi</taxon>
        <taxon>Dikarya</taxon>
        <taxon>Ascomycota</taxon>
        <taxon>Pezizomycotina</taxon>
        <taxon>Dothideomycetes</taxon>
        <taxon>Pleosporomycetidae</taxon>
        <taxon>Aulographales</taxon>
        <taxon>Rhizodiscinaceae</taxon>
        <taxon>Rhizodiscina</taxon>
    </lineage>
</organism>
<dbReference type="AlphaFoldDB" id="A0A9P4M5I8"/>
<gene>
    <name evidence="2" type="ORF">NA57DRAFT_76685</name>
</gene>
<feature type="compositionally biased region" description="Polar residues" evidence="1">
    <location>
        <begin position="56"/>
        <end position="91"/>
    </location>
</feature>
<feature type="compositionally biased region" description="Basic and acidic residues" evidence="1">
    <location>
        <begin position="1"/>
        <end position="41"/>
    </location>
</feature>
<proteinExistence type="predicted"/>
<dbReference type="Proteomes" id="UP000799772">
    <property type="component" value="Unassembled WGS sequence"/>
</dbReference>
<comment type="caution">
    <text evidence="2">The sequence shown here is derived from an EMBL/GenBank/DDBJ whole genome shotgun (WGS) entry which is preliminary data.</text>
</comment>
<sequence>MPRDSRTRQKSERRLAFPRPKEPRPFEDQERSWKRAKKDTLDLSALRNRAAEPHQNRFNALSWRDTSPASSNWAFSPATPSRPRQSASNRTSWLKNPIPFEQLDQLFSHTSTYRDSNAAGGEQDVSFIGSSEALFKSISPPTCEKHQSLSPHSDAYRTENPNKPAACFFPMTTYFPSHGFSEEFLNRPRTISSDFKRKHSKFFPPTSLLTSEEAGTSTQVITVNPTIPDALDAPAASPVVNLPLQSSKTATVENGEDNDEALRPEQLIYHSGCCEKADMTESSEQEEDAEFEDVDTEADEEDWTILFPDTTVVKVFICAKDATGQPPNAESHWSCRRCGWYPAWMEKKNQ</sequence>
<evidence type="ECO:0000313" key="3">
    <source>
        <dbReference type="Proteomes" id="UP000799772"/>
    </source>
</evidence>
<name>A0A9P4M5I8_9PEZI</name>
<accession>A0A9P4M5I8</accession>
<feature type="region of interest" description="Disordered" evidence="1">
    <location>
        <begin position="1"/>
        <end position="91"/>
    </location>
</feature>
<keyword evidence="3" id="KW-1185">Reference proteome</keyword>